<feature type="compositionally biased region" description="Basic residues" evidence="1">
    <location>
        <begin position="517"/>
        <end position="527"/>
    </location>
</feature>
<gene>
    <name evidence="3" type="ORF">BJ085DRAFT_37442</name>
</gene>
<feature type="region of interest" description="Disordered" evidence="1">
    <location>
        <begin position="140"/>
        <end position="161"/>
    </location>
</feature>
<name>A0A4Q0A3S2_9FUNG</name>
<evidence type="ECO:0000313" key="3">
    <source>
        <dbReference type="EMBL" id="RKP40231.1"/>
    </source>
</evidence>
<feature type="region of interest" description="Disordered" evidence="1">
    <location>
        <begin position="411"/>
        <end position="431"/>
    </location>
</feature>
<feature type="compositionally biased region" description="Pro residues" evidence="1">
    <location>
        <begin position="502"/>
        <end position="511"/>
    </location>
</feature>
<accession>A0A4Q0A3S2</accession>
<feature type="compositionally biased region" description="Low complexity" evidence="1">
    <location>
        <begin position="707"/>
        <end position="720"/>
    </location>
</feature>
<dbReference type="Pfam" id="PF00498">
    <property type="entry name" value="FHA"/>
    <property type="match status" value="1"/>
</dbReference>
<feature type="domain" description="FHA" evidence="2">
    <location>
        <begin position="209"/>
        <end position="281"/>
    </location>
</feature>
<organism evidence="3 4">
    <name type="scientific">Dimargaris cristalligena</name>
    <dbReference type="NCBI Taxonomy" id="215637"/>
    <lineage>
        <taxon>Eukaryota</taxon>
        <taxon>Fungi</taxon>
        <taxon>Fungi incertae sedis</taxon>
        <taxon>Zoopagomycota</taxon>
        <taxon>Kickxellomycotina</taxon>
        <taxon>Dimargaritomycetes</taxon>
        <taxon>Dimargaritales</taxon>
        <taxon>Dimargaritaceae</taxon>
        <taxon>Dimargaris</taxon>
    </lineage>
</organism>
<feature type="region of interest" description="Disordered" evidence="1">
    <location>
        <begin position="493"/>
        <end position="536"/>
    </location>
</feature>
<dbReference type="SUPFAM" id="SSF49879">
    <property type="entry name" value="SMAD/FHA domain"/>
    <property type="match status" value="1"/>
</dbReference>
<protein>
    <recommendedName>
        <fullName evidence="2">FHA domain-containing protein</fullName>
    </recommendedName>
</protein>
<dbReference type="CDD" id="cd22699">
    <property type="entry name" value="FHA_PLM2-like"/>
    <property type="match status" value="1"/>
</dbReference>
<evidence type="ECO:0000313" key="4">
    <source>
        <dbReference type="Proteomes" id="UP000268162"/>
    </source>
</evidence>
<feature type="region of interest" description="Disordered" evidence="1">
    <location>
        <begin position="23"/>
        <end position="52"/>
    </location>
</feature>
<feature type="region of interest" description="Disordered" evidence="1">
    <location>
        <begin position="678"/>
        <end position="736"/>
    </location>
</feature>
<dbReference type="PROSITE" id="PS50006">
    <property type="entry name" value="FHA_DOMAIN"/>
    <property type="match status" value="1"/>
</dbReference>
<feature type="region of interest" description="Disordered" evidence="1">
    <location>
        <begin position="443"/>
        <end position="463"/>
    </location>
</feature>
<dbReference type="Proteomes" id="UP000268162">
    <property type="component" value="Unassembled WGS sequence"/>
</dbReference>
<feature type="compositionally biased region" description="Low complexity" evidence="1">
    <location>
        <begin position="678"/>
        <end position="695"/>
    </location>
</feature>
<dbReference type="AlphaFoldDB" id="A0A4Q0A3S2"/>
<sequence length="736" mass="78637">MAAFFARGSSPFDELVASPTKYTSQNSALLPGPPSASHHHHTLPTPHNSSPLLRSTYLSDLDDPAVPETDIRVHCDSDGEDTTTLPTSAHAFSAWLRNNGHTPASPLQVALNSTDADPTNQPHDAATLALHDVKETLTASSSTLDPAYPSSTTPAANYSLSHSTTTTAATVESPARSGAVPTTVTGTGSHALFLTTGTIVGPSSPQAPIVIGRGRKSTLDLTRQHREVSRVHATIRCSHSAQVNSEASGGSSELSLSAMSYSQYLMDITGRNGVKVDSQLYPAGTTIPLLDGQQLDFVGVQFRFIYPATSTQSPVSAPMLLSPPPPSPLAPPSVMEIVPEVVEVEEEVTEQMEEAVVEEEAPVNSIHPVDVPLTASATVDPEPPSSPASLLSPLMCDDSSLSSVACSPSLVDLEESQPSPVSEFPLPEPHLESDVNSTIAVKGANEDCNGPSVKRLKIDPDTPTEPVVLRANLLTVSIPEEKSFQPTSPVVALPVSSDLTPQSPPSIPSPQSPTKYNRPKSKSKSPAKPKPSLSPLDQAGLLPLVIDTMVFSAKRSHTVADIFHALTLSHPQLVSEDPSKPSVEQGWKCRIRSLMVDHPCFGRVVRHSKDASNRIADDLWYYEPHKDSDSGRQESYEGLVRTARRCTLKDNQYYFKPVPKHKPLKKWIYIQEKEPVAATPTTTTTTGTTAVQPPVKRTSDKSEGRASSPLSQGSTSSKSKSASKKRGRPTKSASDE</sequence>
<evidence type="ECO:0000259" key="2">
    <source>
        <dbReference type="PROSITE" id="PS50006"/>
    </source>
</evidence>
<reference evidence="4" key="1">
    <citation type="journal article" date="2018" name="Nat. Microbiol.">
        <title>Leveraging single-cell genomics to expand the fungal tree of life.</title>
        <authorList>
            <person name="Ahrendt S.R."/>
            <person name="Quandt C.A."/>
            <person name="Ciobanu D."/>
            <person name="Clum A."/>
            <person name="Salamov A."/>
            <person name="Andreopoulos B."/>
            <person name="Cheng J.F."/>
            <person name="Woyke T."/>
            <person name="Pelin A."/>
            <person name="Henrissat B."/>
            <person name="Reynolds N.K."/>
            <person name="Benny G.L."/>
            <person name="Smith M.E."/>
            <person name="James T.Y."/>
            <person name="Grigoriev I.V."/>
        </authorList>
    </citation>
    <scope>NUCLEOTIDE SEQUENCE [LARGE SCALE GENOMIC DNA]</scope>
    <source>
        <strain evidence="4">RSA 468</strain>
    </source>
</reference>
<keyword evidence="4" id="KW-1185">Reference proteome</keyword>
<dbReference type="EMBL" id="ML002218">
    <property type="protein sequence ID" value="RKP40231.1"/>
    <property type="molecule type" value="Genomic_DNA"/>
</dbReference>
<evidence type="ECO:0000256" key="1">
    <source>
        <dbReference type="SAM" id="MobiDB-lite"/>
    </source>
</evidence>
<dbReference type="Gene3D" id="2.60.200.20">
    <property type="match status" value="1"/>
</dbReference>
<proteinExistence type="predicted"/>
<dbReference type="STRING" id="215637.A0A4Q0A3S2"/>
<dbReference type="InterPro" id="IPR000253">
    <property type="entry name" value="FHA_dom"/>
</dbReference>
<dbReference type="InterPro" id="IPR008984">
    <property type="entry name" value="SMAD_FHA_dom_sf"/>
</dbReference>